<protein>
    <recommendedName>
        <fullName evidence="3">Saccharopine dehydrogenase NADP binding domain-containing protein</fullName>
    </recommendedName>
</protein>
<dbReference type="InterPro" id="IPR036291">
    <property type="entry name" value="NAD(P)-bd_dom_sf"/>
</dbReference>
<dbReference type="PANTHER" id="PTHR12286:SF5">
    <property type="entry name" value="SACCHAROPINE DEHYDROGENASE-LIKE OXIDOREDUCTASE"/>
    <property type="match status" value="1"/>
</dbReference>
<dbReference type="SUPFAM" id="SSF51735">
    <property type="entry name" value="NAD(P)-binding Rossmann-fold domains"/>
    <property type="match status" value="1"/>
</dbReference>
<comment type="caution">
    <text evidence="4">The sequence shown here is derived from an EMBL/GenBank/DDBJ whole genome shotgun (WGS) entry which is preliminary data.</text>
</comment>
<evidence type="ECO:0000256" key="2">
    <source>
        <dbReference type="SAM" id="Phobius"/>
    </source>
</evidence>
<feature type="transmembrane region" description="Helical" evidence="2">
    <location>
        <begin position="296"/>
        <end position="318"/>
    </location>
</feature>
<evidence type="ECO:0000256" key="1">
    <source>
        <dbReference type="ARBA" id="ARBA00038048"/>
    </source>
</evidence>
<dbReference type="GO" id="GO:0005811">
    <property type="term" value="C:lipid droplet"/>
    <property type="evidence" value="ECO:0007669"/>
    <property type="project" value="TreeGrafter"/>
</dbReference>
<evidence type="ECO:0000313" key="4">
    <source>
        <dbReference type="EMBL" id="KAG2184316.1"/>
    </source>
</evidence>
<dbReference type="PANTHER" id="PTHR12286">
    <property type="entry name" value="SACCHAROPINE DEHYDROGENASE-LIKE OXIDOREDUCTASE"/>
    <property type="match status" value="1"/>
</dbReference>
<name>A0A8H7Q1Y1_9FUNG</name>
<dbReference type="Pfam" id="PF03435">
    <property type="entry name" value="Sacchrp_dh_NADP"/>
    <property type="match status" value="1"/>
</dbReference>
<keyword evidence="5" id="KW-1185">Reference proteome</keyword>
<comment type="similarity">
    <text evidence="1">Belongs to the saccharopine dehydrogenase family.</text>
</comment>
<dbReference type="EMBL" id="JAEPRA010000006">
    <property type="protein sequence ID" value="KAG2184316.1"/>
    <property type="molecule type" value="Genomic_DNA"/>
</dbReference>
<dbReference type="InterPro" id="IPR051276">
    <property type="entry name" value="Saccharopine_DH-like_oxidrdct"/>
</dbReference>
<dbReference type="GO" id="GO:0009247">
    <property type="term" value="P:glycolipid biosynthetic process"/>
    <property type="evidence" value="ECO:0007669"/>
    <property type="project" value="TreeGrafter"/>
</dbReference>
<keyword evidence="2" id="KW-1133">Transmembrane helix</keyword>
<keyword evidence="2" id="KW-0472">Membrane</keyword>
<dbReference type="FunFam" id="3.40.50.720:FF:000178">
    <property type="entry name" value="Saccharopine dehydrogenase-like oxidoreductase"/>
    <property type="match status" value="1"/>
</dbReference>
<dbReference type="Proteomes" id="UP000612746">
    <property type="component" value="Unassembled WGS sequence"/>
</dbReference>
<evidence type="ECO:0000313" key="5">
    <source>
        <dbReference type="Proteomes" id="UP000612746"/>
    </source>
</evidence>
<dbReference type="OrthoDB" id="10268090at2759"/>
<sequence>MVLTRSKSSLTQQQSTDRVNITVFGATGFTGKFIVQEIFRLQHERNISTAFKWAIAGRSKERLDSIAEAMAAKYPKTTMPQVVIADVSNRESIDIMARTSQVIINAVGPFRFLGEYVVRSCVENFCDYVDITGEPEFIERMQRTYHDQAVKSGITIVHACGFDSIPTDLGVLWTKNLYVEDNQMPTQMEMFFKLKTGPSGLRGNYATYESAVHGVSSVELLREIRKSSNLAPLPRPVGPKLKFHKWYNWDDELQAYVVPFVFADPSVVKLSQRLFLTGYGVTPSASKKALPPTVQFAAYTILPSLLVVIIYYMVLIIFGSLSSTPWGRSLLLKYPEFFSYGLFSRNGPTDQQLQETSFEVTLRAKGYSNKAPPAPGAQPNVDITTKVHGPEPGYVATPRMVVQAALALLEGKQQRDVPVGVLTPSVAFWQTDLIDRLQKVGIEFEQI</sequence>
<dbReference type="InterPro" id="IPR005097">
    <property type="entry name" value="Sacchrp_dh_NADP-bd"/>
</dbReference>
<dbReference type="AlphaFoldDB" id="A0A8H7Q1Y1"/>
<dbReference type="Gene3D" id="3.40.50.720">
    <property type="entry name" value="NAD(P)-binding Rossmann-like Domain"/>
    <property type="match status" value="1"/>
</dbReference>
<evidence type="ECO:0000259" key="3">
    <source>
        <dbReference type="Pfam" id="PF03435"/>
    </source>
</evidence>
<proteinExistence type="inferred from homology"/>
<accession>A0A8H7Q1Y1</accession>
<gene>
    <name evidence="4" type="ORF">INT44_009331</name>
</gene>
<reference evidence="4" key="1">
    <citation type="submission" date="2020-12" db="EMBL/GenBank/DDBJ databases">
        <title>Metabolic potential, ecology and presence of endohyphal bacteria is reflected in genomic diversity of Mucoromycotina.</title>
        <authorList>
            <person name="Muszewska A."/>
            <person name="Okrasinska A."/>
            <person name="Steczkiewicz K."/>
            <person name="Drgas O."/>
            <person name="Orlowska M."/>
            <person name="Perlinska-Lenart U."/>
            <person name="Aleksandrzak-Piekarczyk T."/>
            <person name="Szatraj K."/>
            <person name="Zielenkiewicz U."/>
            <person name="Pilsyk S."/>
            <person name="Malc E."/>
            <person name="Mieczkowski P."/>
            <person name="Kruszewska J.S."/>
            <person name="Biernat P."/>
            <person name="Pawlowska J."/>
        </authorList>
    </citation>
    <scope>NUCLEOTIDE SEQUENCE</scope>
    <source>
        <strain evidence="4">WA0000051536</strain>
    </source>
</reference>
<feature type="domain" description="Saccharopine dehydrogenase NADP binding" evidence="3">
    <location>
        <begin position="21"/>
        <end position="157"/>
    </location>
</feature>
<organism evidence="4 5">
    <name type="scientific">Umbelopsis vinacea</name>
    <dbReference type="NCBI Taxonomy" id="44442"/>
    <lineage>
        <taxon>Eukaryota</taxon>
        <taxon>Fungi</taxon>
        <taxon>Fungi incertae sedis</taxon>
        <taxon>Mucoromycota</taxon>
        <taxon>Mucoromycotina</taxon>
        <taxon>Umbelopsidomycetes</taxon>
        <taxon>Umbelopsidales</taxon>
        <taxon>Umbelopsidaceae</taxon>
        <taxon>Umbelopsis</taxon>
    </lineage>
</organism>
<dbReference type="GO" id="GO:0005739">
    <property type="term" value="C:mitochondrion"/>
    <property type="evidence" value="ECO:0007669"/>
    <property type="project" value="TreeGrafter"/>
</dbReference>
<keyword evidence="2" id="KW-0812">Transmembrane</keyword>
<dbReference type="GO" id="GO:0005886">
    <property type="term" value="C:plasma membrane"/>
    <property type="evidence" value="ECO:0007669"/>
    <property type="project" value="TreeGrafter"/>
</dbReference>